<name>A0A8X6Q1V4_NEPPI</name>
<dbReference type="EMBL" id="BMAW01076486">
    <property type="protein sequence ID" value="GFU01725.1"/>
    <property type="molecule type" value="Genomic_DNA"/>
</dbReference>
<keyword evidence="2" id="KW-1185">Reference proteome</keyword>
<gene>
    <name evidence="1" type="ORF">NPIL_323011</name>
</gene>
<evidence type="ECO:0000313" key="2">
    <source>
        <dbReference type="Proteomes" id="UP000887013"/>
    </source>
</evidence>
<dbReference type="AlphaFoldDB" id="A0A8X6Q1V4"/>
<proteinExistence type="predicted"/>
<sequence length="137" mass="15751">MGVPRLGTPCASTPKFLSQHLPNQELTFFRTLAALRTGTHTYTLCYCHQSAHYNTGLQKKPLKEIVEKQQKRLEVLVSVWEQLDVVLRAPELRQRSSSSYQSLTAWYLSKEGNLNALWLEDEMVIFHWMMKAGVDSP</sequence>
<organism evidence="1 2">
    <name type="scientific">Nephila pilipes</name>
    <name type="common">Giant wood spider</name>
    <name type="synonym">Nephila maculata</name>
    <dbReference type="NCBI Taxonomy" id="299642"/>
    <lineage>
        <taxon>Eukaryota</taxon>
        <taxon>Metazoa</taxon>
        <taxon>Ecdysozoa</taxon>
        <taxon>Arthropoda</taxon>
        <taxon>Chelicerata</taxon>
        <taxon>Arachnida</taxon>
        <taxon>Araneae</taxon>
        <taxon>Araneomorphae</taxon>
        <taxon>Entelegynae</taxon>
        <taxon>Araneoidea</taxon>
        <taxon>Nephilidae</taxon>
        <taxon>Nephila</taxon>
    </lineage>
</organism>
<protein>
    <submittedName>
        <fullName evidence="1">Uncharacterized protein</fullName>
    </submittedName>
</protein>
<evidence type="ECO:0000313" key="1">
    <source>
        <dbReference type="EMBL" id="GFU01725.1"/>
    </source>
</evidence>
<accession>A0A8X6Q1V4</accession>
<reference evidence="1" key="1">
    <citation type="submission" date="2020-08" db="EMBL/GenBank/DDBJ databases">
        <title>Multicomponent nature underlies the extraordinary mechanical properties of spider dragline silk.</title>
        <authorList>
            <person name="Kono N."/>
            <person name="Nakamura H."/>
            <person name="Mori M."/>
            <person name="Yoshida Y."/>
            <person name="Ohtoshi R."/>
            <person name="Malay A.D."/>
            <person name="Moran D.A.P."/>
            <person name="Tomita M."/>
            <person name="Numata K."/>
            <person name="Arakawa K."/>
        </authorList>
    </citation>
    <scope>NUCLEOTIDE SEQUENCE</scope>
</reference>
<dbReference type="OrthoDB" id="6612890at2759"/>
<dbReference type="Proteomes" id="UP000887013">
    <property type="component" value="Unassembled WGS sequence"/>
</dbReference>
<comment type="caution">
    <text evidence="1">The sequence shown here is derived from an EMBL/GenBank/DDBJ whole genome shotgun (WGS) entry which is preliminary data.</text>
</comment>